<keyword evidence="3" id="KW-0479">Metal-binding</keyword>
<dbReference type="Pfam" id="PF02868">
    <property type="entry name" value="Peptidase_M4_C"/>
    <property type="match status" value="1"/>
</dbReference>
<dbReference type="InterPro" id="IPR001570">
    <property type="entry name" value="Peptidase_M4_C_domain"/>
</dbReference>
<dbReference type="NCBIfam" id="TIGR04183">
    <property type="entry name" value="Por_Secre_tail"/>
    <property type="match status" value="1"/>
</dbReference>
<dbReference type="GO" id="GO:0004222">
    <property type="term" value="F:metalloendopeptidase activity"/>
    <property type="evidence" value="ECO:0007669"/>
    <property type="project" value="InterPro"/>
</dbReference>
<dbReference type="Gene3D" id="3.10.450.40">
    <property type="match status" value="1"/>
</dbReference>
<keyword evidence="6" id="KW-0862">Zinc</keyword>
<dbReference type="Pfam" id="PF07504">
    <property type="entry name" value="FTP"/>
    <property type="match status" value="1"/>
</dbReference>
<dbReference type="PANTHER" id="PTHR33794">
    <property type="entry name" value="BACILLOLYSIN"/>
    <property type="match status" value="1"/>
</dbReference>
<comment type="similarity">
    <text evidence="1">Belongs to the peptidase M4 family.</text>
</comment>
<dbReference type="GO" id="GO:0046872">
    <property type="term" value="F:metal ion binding"/>
    <property type="evidence" value="ECO:0007669"/>
    <property type="project" value="UniProtKB-KW"/>
</dbReference>
<dbReference type="GO" id="GO:0006508">
    <property type="term" value="P:proteolysis"/>
    <property type="evidence" value="ECO:0007669"/>
    <property type="project" value="UniProtKB-KW"/>
</dbReference>
<name>A0A420DGV7_9FLAO</name>
<dbReference type="OrthoDB" id="9792152at2"/>
<dbReference type="InterPro" id="IPR050728">
    <property type="entry name" value="Zinc_Metalloprotease_M4"/>
</dbReference>
<proteinExistence type="inferred from homology"/>
<feature type="domain" description="Peptidase M4" evidence="10">
    <location>
        <begin position="247"/>
        <end position="335"/>
    </location>
</feature>
<dbReference type="AlphaFoldDB" id="A0A420DGV7"/>
<evidence type="ECO:0000256" key="9">
    <source>
        <dbReference type="SAM" id="SignalP"/>
    </source>
</evidence>
<dbReference type="EMBL" id="RAQJ01000004">
    <property type="protein sequence ID" value="RKE92318.1"/>
    <property type="molecule type" value="Genomic_DNA"/>
</dbReference>
<dbReference type="Gene3D" id="3.10.170.10">
    <property type="match status" value="1"/>
</dbReference>
<evidence type="ECO:0000256" key="2">
    <source>
        <dbReference type="ARBA" id="ARBA00022670"/>
    </source>
</evidence>
<evidence type="ECO:0000256" key="4">
    <source>
        <dbReference type="ARBA" id="ARBA00022729"/>
    </source>
</evidence>
<dbReference type="InterPro" id="IPR023612">
    <property type="entry name" value="Peptidase_M4"/>
</dbReference>
<evidence type="ECO:0000259" key="12">
    <source>
        <dbReference type="Pfam" id="PF07504"/>
    </source>
</evidence>
<dbReference type="Pfam" id="PF01447">
    <property type="entry name" value="Peptidase_M4"/>
    <property type="match status" value="1"/>
</dbReference>
<dbReference type="Gene3D" id="1.10.390.10">
    <property type="entry name" value="Neutral Protease Domain 2"/>
    <property type="match status" value="1"/>
</dbReference>
<protein>
    <submittedName>
        <fullName evidence="14">Putative secreted protein (Por secretion system target)</fullName>
    </submittedName>
</protein>
<evidence type="ECO:0000259" key="13">
    <source>
        <dbReference type="Pfam" id="PF18962"/>
    </source>
</evidence>
<accession>A0A420DGV7</accession>
<feature type="active site" description="Proton donor" evidence="8">
    <location>
        <position position="432"/>
    </location>
</feature>
<evidence type="ECO:0000313" key="15">
    <source>
        <dbReference type="Proteomes" id="UP000284892"/>
    </source>
</evidence>
<evidence type="ECO:0000313" key="14">
    <source>
        <dbReference type="EMBL" id="RKE92318.1"/>
    </source>
</evidence>
<sequence length="854" mass="94008">MKNPIWLVVSFILISFTSTAQDHNKVIAQLKSETKANITINQNSGLVEFVKFPFNNPLEIAGNSLEEKAIYFLELYKSIYNVSSIKEDLFFDKIKTDNYGFKQLTLKQKYNGVAVFDAELKFHFNLENKLTAVNGNFIDNIKLNSVPQINSVEASNKALNYVNNQNINNSGTQIEVYSTKLYVFPKGLAQGYVESKHLVYEVEVRNNIDVREFLFIDAHTGNLVEQFTGIAHALSRELYENDTSNLIWQEGNQFPGALDQWQQNEIEASAHMYNLFNNTFNYASYDGADAIMRTINNNPNINCPNASWNGVTANYCTGTASDDVVAHEWGHAYTQYTSGLVYAYQSGAINESYSDIWGETVDLLNNYEDLGEDLSLRTGCSSSVRWRMGEDANAFGNPIRDMWDPTCNGDPGKVTDVQYACDFAFNDNGGVHSNSGIPNHAYALLVDGGTYNGQIINAIGFTKAAHIFWRAQSAYLTSTSDFAVLADALEASCNDLIGINLEGLSTTSVASGPSGEVINTADCLQVAKAILAVEMRLDPDACGFTPVLGVSDPLCAAATTGRIFYEDWESGTDGWSFSQLPTNAATWSSRDWVLDTQLPDSRVGSAIFAVDPVIGNCNTDLENGIMRLESPIITMPNIVVGTFDLAFDHYVATETDWDGGNIKFSVDGGEWLLVPASAFLVNAYNRSLNTTGEGNNNPMQGEDAFTGFDEGSLLGSWGTSVVNLSALGVVANSEIQFRWEFGTDGCNGRIGWYVDDIVVYNCSAEVLSTDEFSIKNSIKIFPNPSQGLFTLQKASNISLEDAKIYDINGRFIKGVNLSKMQLNKEIDLTNVASGIYFIEIATKNTKETLKLVKQ</sequence>
<dbReference type="InterPro" id="IPR027268">
    <property type="entry name" value="Peptidase_M4/M1_CTD_sf"/>
</dbReference>
<evidence type="ECO:0000256" key="7">
    <source>
        <dbReference type="ARBA" id="ARBA00023049"/>
    </source>
</evidence>
<evidence type="ECO:0000256" key="6">
    <source>
        <dbReference type="ARBA" id="ARBA00022833"/>
    </source>
</evidence>
<evidence type="ECO:0000256" key="3">
    <source>
        <dbReference type="ARBA" id="ARBA00022723"/>
    </source>
</evidence>
<dbReference type="InterPro" id="IPR013856">
    <property type="entry name" value="Peptidase_M4_domain"/>
</dbReference>
<dbReference type="InterPro" id="IPR026444">
    <property type="entry name" value="Secre_tail"/>
</dbReference>
<keyword evidence="15" id="KW-1185">Reference proteome</keyword>
<organism evidence="14 15">
    <name type="scientific">Ichthyenterobacterium magnum</name>
    <dbReference type="NCBI Taxonomy" id="1230530"/>
    <lineage>
        <taxon>Bacteria</taxon>
        <taxon>Pseudomonadati</taxon>
        <taxon>Bacteroidota</taxon>
        <taxon>Flavobacteriia</taxon>
        <taxon>Flavobacteriales</taxon>
        <taxon>Flavobacteriaceae</taxon>
        <taxon>Ichthyenterobacterium</taxon>
    </lineage>
</organism>
<dbReference type="InterPro" id="IPR011096">
    <property type="entry name" value="FTP_domain"/>
</dbReference>
<keyword evidence="4 9" id="KW-0732">Signal</keyword>
<feature type="chain" id="PRO_5019459391" evidence="9">
    <location>
        <begin position="21"/>
        <end position="854"/>
    </location>
</feature>
<feature type="domain" description="Secretion system C-terminal sorting" evidence="13">
    <location>
        <begin position="780"/>
        <end position="851"/>
    </location>
</feature>
<comment type="caution">
    <text evidence="14">The sequence shown here is derived from an EMBL/GenBank/DDBJ whole genome shotgun (WGS) entry which is preliminary data.</text>
</comment>
<reference evidence="14 15" key="1">
    <citation type="submission" date="2018-09" db="EMBL/GenBank/DDBJ databases">
        <title>Genomic Encyclopedia of Archaeal and Bacterial Type Strains, Phase II (KMG-II): from individual species to whole genera.</title>
        <authorList>
            <person name="Goeker M."/>
        </authorList>
    </citation>
    <scope>NUCLEOTIDE SEQUENCE [LARGE SCALE GENOMIC DNA]</scope>
    <source>
        <strain evidence="14 15">DSM 26283</strain>
    </source>
</reference>
<feature type="signal peptide" evidence="9">
    <location>
        <begin position="1"/>
        <end position="20"/>
    </location>
</feature>
<dbReference type="Proteomes" id="UP000284892">
    <property type="component" value="Unassembled WGS sequence"/>
</dbReference>
<evidence type="ECO:0000256" key="5">
    <source>
        <dbReference type="ARBA" id="ARBA00022801"/>
    </source>
</evidence>
<dbReference type="SUPFAM" id="SSF55486">
    <property type="entry name" value="Metalloproteases ('zincins'), catalytic domain"/>
    <property type="match status" value="1"/>
</dbReference>
<keyword evidence="2" id="KW-0645">Protease</keyword>
<evidence type="ECO:0000259" key="11">
    <source>
        <dbReference type="Pfam" id="PF02868"/>
    </source>
</evidence>
<feature type="domain" description="Peptidase M4 C-terminal" evidence="11">
    <location>
        <begin position="338"/>
        <end position="500"/>
    </location>
</feature>
<dbReference type="PANTHER" id="PTHR33794:SF1">
    <property type="entry name" value="BACILLOLYSIN"/>
    <property type="match status" value="1"/>
</dbReference>
<feature type="domain" description="FTP" evidence="12">
    <location>
        <begin position="94"/>
        <end position="137"/>
    </location>
</feature>
<dbReference type="RefSeq" id="WP_120201905.1">
    <property type="nucleotide sequence ID" value="NZ_RAQJ01000004.1"/>
</dbReference>
<evidence type="ECO:0000259" key="10">
    <source>
        <dbReference type="Pfam" id="PF01447"/>
    </source>
</evidence>
<gene>
    <name evidence="14" type="ORF">BXY80_2237</name>
</gene>
<evidence type="ECO:0000256" key="8">
    <source>
        <dbReference type="PIRSR" id="PIRSR623612-1"/>
    </source>
</evidence>
<evidence type="ECO:0000256" key="1">
    <source>
        <dbReference type="ARBA" id="ARBA00009388"/>
    </source>
</evidence>
<dbReference type="Pfam" id="PF18962">
    <property type="entry name" value="Por_Secre_tail"/>
    <property type="match status" value="1"/>
</dbReference>
<dbReference type="PRINTS" id="PR00730">
    <property type="entry name" value="THERMOLYSIN"/>
</dbReference>
<keyword evidence="5" id="KW-0378">Hydrolase</keyword>
<feature type="active site" evidence="8">
    <location>
        <position position="328"/>
    </location>
</feature>
<keyword evidence="7" id="KW-0482">Metalloprotease</keyword>